<evidence type="ECO:0000313" key="3">
    <source>
        <dbReference type="Proteomes" id="UP000035682"/>
    </source>
</evidence>
<reference evidence="2 3" key="1">
    <citation type="submission" date="2014-09" db="EMBL/GenBank/DDBJ databases">
        <authorList>
            <person name="Martin A.A."/>
        </authorList>
    </citation>
    <scope>NUCLEOTIDE SEQUENCE</scope>
    <source>
        <strain evidence="3">ED321</strain>
        <strain evidence="2">ED321 Heterogonic</strain>
    </source>
</reference>
<feature type="compositionally biased region" description="Polar residues" evidence="1">
    <location>
        <begin position="1"/>
        <end position="11"/>
    </location>
</feature>
<dbReference type="GeneID" id="36374909"/>
<evidence type="ECO:0000313" key="4">
    <source>
        <dbReference type="WBParaSite" id="SRAE_1000081400.1"/>
    </source>
</evidence>
<dbReference type="Proteomes" id="UP000035682">
    <property type="component" value="Unplaced"/>
</dbReference>
<organism evidence="2">
    <name type="scientific">Strongyloides ratti</name>
    <name type="common">Parasitic roundworm</name>
    <dbReference type="NCBI Taxonomy" id="34506"/>
    <lineage>
        <taxon>Eukaryota</taxon>
        <taxon>Metazoa</taxon>
        <taxon>Ecdysozoa</taxon>
        <taxon>Nematoda</taxon>
        <taxon>Chromadorea</taxon>
        <taxon>Rhabditida</taxon>
        <taxon>Tylenchina</taxon>
        <taxon>Panagrolaimomorpha</taxon>
        <taxon>Strongyloidoidea</taxon>
        <taxon>Strongyloididae</taxon>
        <taxon>Strongyloides</taxon>
    </lineage>
</organism>
<dbReference type="RefSeq" id="XP_024501746.1">
    <property type="nucleotide sequence ID" value="XM_024647693.1"/>
</dbReference>
<dbReference type="WBParaSite" id="SRAE_1000081400.1">
    <property type="protein sequence ID" value="SRAE_1000081400.1"/>
    <property type="gene ID" value="WBGene00257414"/>
</dbReference>
<protein>
    <submittedName>
        <fullName evidence="2 4">Uncharacterized protein</fullName>
    </submittedName>
</protein>
<feature type="region of interest" description="Disordered" evidence="1">
    <location>
        <begin position="1"/>
        <end position="26"/>
    </location>
</feature>
<gene>
    <name evidence="2 4 5" type="ORF">SRAE_1000081400</name>
</gene>
<sequence length="262" mass="30324">MADSSNEQLNKVGQPKKNKKAKCTNDDRYPLSQKTFFNDDNKKLKNDIRRKGPPHPYYSITYRDAVIDAPPDFKIRQNYNNNGKLFDFRGRPFWHPKFDLKLLEKKVINKMISAEKAQHDIDASDSSTTDQDLVIKPEDQEDYVNGKLKFYEMPVHESLNVHPWGALSLIEEKSKYFTTDIIKSNSIKAALTISRMSNKTEKTKEDDFYGLTRPKITWGPMPTAIVVYTRLKPKEQISVKYTPKDFYKTSRGSPDDNTEGDD</sequence>
<evidence type="ECO:0000313" key="5">
    <source>
        <dbReference type="WormBase" id="SRAE_1000081400"/>
    </source>
</evidence>
<reference evidence="4" key="2">
    <citation type="submission" date="2020-12" db="UniProtKB">
        <authorList>
            <consortium name="WormBaseParasite"/>
        </authorList>
    </citation>
    <scope>IDENTIFICATION</scope>
</reference>
<evidence type="ECO:0000256" key="1">
    <source>
        <dbReference type="SAM" id="MobiDB-lite"/>
    </source>
</evidence>
<evidence type="ECO:0000313" key="2">
    <source>
        <dbReference type="EMBL" id="CEF62544.1"/>
    </source>
</evidence>
<accession>A0A090L4W9</accession>
<dbReference type="CTD" id="36374909"/>
<dbReference type="EMBL" id="LN609528">
    <property type="protein sequence ID" value="CEF62544.1"/>
    <property type="molecule type" value="Genomic_DNA"/>
</dbReference>
<dbReference type="AlphaFoldDB" id="A0A090L4W9"/>
<dbReference type="WormBase" id="SRAE_1000081400">
    <property type="protein sequence ID" value="SRP11523"/>
    <property type="gene ID" value="WBGene00257414"/>
</dbReference>
<keyword evidence="3" id="KW-1185">Reference proteome</keyword>
<proteinExistence type="predicted"/>
<name>A0A090L4W9_STRRB</name>